<evidence type="ECO:0000256" key="1">
    <source>
        <dbReference type="ARBA" id="ARBA00004123"/>
    </source>
</evidence>
<evidence type="ECO:0000313" key="6">
    <source>
        <dbReference type="Proteomes" id="UP000605846"/>
    </source>
</evidence>
<protein>
    <recommendedName>
        <fullName evidence="4">Chromo domain-containing protein</fullName>
    </recommendedName>
</protein>
<dbReference type="InterPro" id="IPR023780">
    <property type="entry name" value="Chromo_domain"/>
</dbReference>
<dbReference type="Pfam" id="PF00385">
    <property type="entry name" value="Chromo"/>
    <property type="match status" value="1"/>
</dbReference>
<dbReference type="EMBL" id="JABAYA010000432">
    <property type="protein sequence ID" value="KAF7720663.1"/>
    <property type="molecule type" value="Genomic_DNA"/>
</dbReference>
<dbReference type="Proteomes" id="UP000605846">
    <property type="component" value="Unassembled WGS sequence"/>
</dbReference>
<proteinExistence type="predicted"/>
<feature type="region of interest" description="Disordered" evidence="3">
    <location>
        <begin position="229"/>
        <end position="249"/>
    </location>
</feature>
<comment type="caution">
    <text evidence="5">The sequence shown here is derived from an EMBL/GenBank/DDBJ whole genome shotgun (WGS) entry which is preliminary data.</text>
</comment>
<organism evidence="5 6">
    <name type="scientific">Apophysomyces ossiformis</name>
    <dbReference type="NCBI Taxonomy" id="679940"/>
    <lineage>
        <taxon>Eukaryota</taxon>
        <taxon>Fungi</taxon>
        <taxon>Fungi incertae sedis</taxon>
        <taxon>Mucoromycota</taxon>
        <taxon>Mucoromycotina</taxon>
        <taxon>Mucoromycetes</taxon>
        <taxon>Mucorales</taxon>
        <taxon>Mucorineae</taxon>
        <taxon>Mucoraceae</taxon>
        <taxon>Apophysomyces</taxon>
    </lineage>
</organism>
<dbReference type="InterPro" id="IPR000953">
    <property type="entry name" value="Chromo/chromo_shadow_dom"/>
</dbReference>
<evidence type="ECO:0000256" key="2">
    <source>
        <dbReference type="ARBA" id="ARBA00023242"/>
    </source>
</evidence>
<evidence type="ECO:0000313" key="5">
    <source>
        <dbReference type="EMBL" id="KAF7720663.1"/>
    </source>
</evidence>
<dbReference type="InterPro" id="IPR051219">
    <property type="entry name" value="Heterochromatin_chromo-domain"/>
</dbReference>
<keyword evidence="2" id="KW-0539">Nucleus</keyword>
<dbReference type="InterPro" id="IPR016197">
    <property type="entry name" value="Chromo-like_dom_sf"/>
</dbReference>
<dbReference type="AlphaFoldDB" id="A0A8H7EKY5"/>
<evidence type="ECO:0000256" key="3">
    <source>
        <dbReference type="SAM" id="MobiDB-lite"/>
    </source>
</evidence>
<name>A0A8H7EKY5_9FUNG</name>
<feature type="compositionally biased region" description="Basic and acidic residues" evidence="3">
    <location>
        <begin position="231"/>
        <end position="240"/>
    </location>
</feature>
<dbReference type="GO" id="GO:0005634">
    <property type="term" value="C:nucleus"/>
    <property type="evidence" value="ECO:0007669"/>
    <property type="project" value="UniProtKB-SubCell"/>
</dbReference>
<dbReference type="Gene3D" id="2.40.50.40">
    <property type="match status" value="1"/>
</dbReference>
<gene>
    <name evidence="5" type="ORF">EC973_006665</name>
</gene>
<evidence type="ECO:0000259" key="4">
    <source>
        <dbReference type="PROSITE" id="PS50013"/>
    </source>
</evidence>
<feature type="domain" description="Chromo" evidence="4">
    <location>
        <begin position="174"/>
        <end position="235"/>
    </location>
</feature>
<comment type="subcellular location">
    <subcellularLocation>
        <location evidence="1">Nucleus</location>
    </subcellularLocation>
</comment>
<dbReference type="SUPFAM" id="SSF54160">
    <property type="entry name" value="Chromo domain-like"/>
    <property type="match status" value="1"/>
</dbReference>
<accession>A0A8H7EKY5</accession>
<dbReference type="PANTHER" id="PTHR22812">
    <property type="entry name" value="CHROMOBOX PROTEIN"/>
    <property type="match status" value="1"/>
</dbReference>
<dbReference type="SMART" id="SM00298">
    <property type="entry name" value="CHROMO"/>
    <property type="match status" value="1"/>
</dbReference>
<dbReference type="OrthoDB" id="2275976at2759"/>
<keyword evidence="6" id="KW-1185">Reference proteome</keyword>
<reference evidence="5" key="1">
    <citation type="submission" date="2020-01" db="EMBL/GenBank/DDBJ databases">
        <title>Genome Sequencing of Three Apophysomyces-Like Fungal Strains Confirms a Novel Fungal Genus in the Mucoromycota with divergent Burkholderia-like Endosymbiotic Bacteria.</title>
        <authorList>
            <person name="Stajich J.E."/>
            <person name="Macias A.M."/>
            <person name="Carter-House D."/>
            <person name="Lovett B."/>
            <person name="Kasson L.R."/>
            <person name="Berry K."/>
            <person name="Grigoriev I."/>
            <person name="Chang Y."/>
            <person name="Spatafora J."/>
            <person name="Kasson M.T."/>
        </authorList>
    </citation>
    <scope>NUCLEOTIDE SEQUENCE</scope>
    <source>
        <strain evidence="5">NRRL A-21654</strain>
    </source>
</reference>
<dbReference type="CDD" id="cd00024">
    <property type="entry name" value="CD_CSD"/>
    <property type="match status" value="1"/>
</dbReference>
<dbReference type="PROSITE" id="PS50013">
    <property type="entry name" value="CHROMO_2"/>
    <property type="match status" value="1"/>
</dbReference>
<sequence length="249" mass="28953">MEGKKDNWDLYVPSTQLAMNLKHAKLHSTRPFDLMFARRINPFQDYRNMELGKTSSHSDNVKERQKRIEEMEKVVIPAINERIKTLHATEQTKFESSHRIIQEFPNGSKVMIKNVTRSSKTDPRYEGPFTVNGKTKGGSYVLTDETGALLARNIPPSHIKLISQDTVVKTDDVYEVQAIVDHKVKPGKPGQYLYRVQWKNYSSEHDTWEPVEHFSDLLLIEKYWQRRKLGDKKPPTEDSNSRPTKCRRA</sequence>